<gene>
    <name evidence="2" type="ORF">U9M48_027613</name>
</gene>
<dbReference type="InterPro" id="IPR026960">
    <property type="entry name" value="RVT-Znf"/>
</dbReference>
<dbReference type="InterPro" id="IPR043502">
    <property type="entry name" value="DNA/RNA_pol_sf"/>
</dbReference>
<reference evidence="2 3" key="1">
    <citation type="submission" date="2024-02" db="EMBL/GenBank/DDBJ databases">
        <title>High-quality chromosome-scale genome assembly of Pensacola bahiagrass (Paspalum notatum Flugge var. saurae).</title>
        <authorList>
            <person name="Vega J.M."/>
            <person name="Podio M."/>
            <person name="Orjuela J."/>
            <person name="Siena L.A."/>
            <person name="Pessino S.C."/>
            <person name="Combes M.C."/>
            <person name="Mariac C."/>
            <person name="Albertini E."/>
            <person name="Pupilli F."/>
            <person name="Ortiz J.P.A."/>
            <person name="Leblanc O."/>
        </authorList>
    </citation>
    <scope>NUCLEOTIDE SEQUENCE [LARGE SCALE GENOMIC DNA]</scope>
    <source>
        <strain evidence="2">R1</strain>
        <tissue evidence="2">Leaf</tissue>
    </source>
</reference>
<protein>
    <recommendedName>
        <fullName evidence="1">Reverse transcriptase domain-containing protein</fullName>
    </recommendedName>
</protein>
<evidence type="ECO:0000259" key="1">
    <source>
        <dbReference type="PROSITE" id="PS50878"/>
    </source>
</evidence>
<dbReference type="Gene3D" id="3.60.10.10">
    <property type="entry name" value="Endonuclease/exonuclease/phosphatase"/>
    <property type="match status" value="1"/>
</dbReference>
<dbReference type="Pfam" id="PF00078">
    <property type="entry name" value="RVT_1"/>
    <property type="match status" value="1"/>
</dbReference>
<dbReference type="InterPro" id="IPR036691">
    <property type="entry name" value="Endo/exonu/phosph_ase_sf"/>
</dbReference>
<dbReference type="PANTHER" id="PTHR33116">
    <property type="entry name" value="REVERSE TRANSCRIPTASE ZINC-BINDING DOMAIN-CONTAINING PROTEIN-RELATED-RELATED"/>
    <property type="match status" value="1"/>
</dbReference>
<proteinExistence type="predicted"/>
<evidence type="ECO:0000313" key="3">
    <source>
        <dbReference type="Proteomes" id="UP001341281"/>
    </source>
</evidence>
<organism evidence="2 3">
    <name type="scientific">Paspalum notatum var. saurae</name>
    <dbReference type="NCBI Taxonomy" id="547442"/>
    <lineage>
        <taxon>Eukaryota</taxon>
        <taxon>Viridiplantae</taxon>
        <taxon>Streptophyta</taxon>
        <taxon>Embryophyta</taxon>
        <taxon>Tracheophyta</taxon>
        <taxon>Spermatophyta</taxon>
        <taxon>Magnoliopsida</taxon>
        <taxon>Liliopsida</taxon>
        <taxon>Poales</taxon>
        <taxon>Poaceae</taxon>
        <taxon>PACMAD clade</taxon>
        <taxon>Panicoideae</taxon>
        <taxon>Andropogonodae</taxon>
        <taxon>Paspaleae</taxon>
        <taxon>Paspalinae</taxon>
        <taxon>Paspalum</taxon>
    </lineage>
</organism>
<dbReference type="PROSITE" id="PS50878">
    <property type="entry name" value="RT_POL"/>
    <property type="match status" value="1"/>
</dbReference>
<dbReference type="EMBL" id="CP144750">
    <property type="protein sequence ID" value="WVZ80110.1"/>
    <property type="molecule type" value="Genomic_DNA"/>
</dbReference>
<dbReference type="SUPFAM" id="SSF56219">
    <property type="entry name" value="DNase I-like"/>
    <property type="match status" value="1"/>
</dbReference>
<dbReference type="SUPFAM" id="SSF56672">
    <property type="entry name" value="DNA/RNA polymerases"/>
    <property type="match status" value="1"/>
</dbReference>
<accession>A0AAQ3X0B1</accession>
<evidence type="ECO:0000313" key="2">
    <source>
        <dbReference type="EMBL" id="WVZ80110.1"/>
    </source>
</evidence>
<dbReference type="Proteomes" id="UP001341281">
    <property type="component" value="Chromosome 06"/>
</dbReference>
<dbReference type="PANTHER" id="PTHR33116:SF78">
    <property type="entry name" value="OS12G0587133 PROTEIN"/>
    <property type="match status" value="1"/>
</dbReference>
<feature type="domain" description="Reverse transcriptase" evidence="1">
    <location>
        <begin position="351"/>
        <end position="627"/>
    </location>
</feature>
<dbReference type="InterPro" id="IPR000477">
    <property type="entry name" value="RT_dom"/>
</dbReference>
<keyword evidence="3" id="KW-1185">Reference proteome</keyword>
<dbReference type="CDD" id="cd01650">
    <property type="entry name" value="RT_nLTR_like"/>
    <property type="match status" value="1"/>
</dbReference>
<name>A0AAQ3X0B1_PASNO</name>
<dbReference type="Pfam" id="PF13966">
    <property type="entry name" value="zf-RVT"/>
    <property type="match status" value="1"/>
</dbReference>
<dbReference type="AlphaFoldDB" id="A0AAQ3X0B1"/>
<sequence>MSQQLLLSVLGSSYDKSLCLPANGTRGGILIAWKGSVCQAITTQVDTFSASVLFTEQEGRNWWFTAVYGPQEDDEKIQFLHELRDIRSLCSGPWLLAGDFNLIYQASDKNNPNLDRAMMGRFRRFLEDMEQNWDAPVSSSCAVERLFLKLQRLSIGLQKWGQRKVGNIKLQLGMAKEIIHRLEIAGDSRQLSDREDRLRRKLKLHCLGLASLERTIARLRSRILYLREGDANTSFHQQARYRKNKNFIAKLHEDGQILVSQEEKQEAVLNFYENLLGTAEDREYTINLDALGIQQHDLSSLDSPFTEEEVWATVRDLPLDKAPGPDGFTGRFYVSCWGCIKGDVLAALAAIQSGHVTRFRLLNTAFITLLPKQLDATQVKDFRPISLIHSVAKLVTKIMANCLAPLLPNLVPANQSAFVRGRNIHDNFLFVQQMVKSLQRKKEAHILLKLDISKAFDSVSWAFLLETLQHLGFGPRWRSILCLILSTASTRVLLNGEPGDYIHHRRGLRQGDPLSPMLFILVMEVLNSLIRHAANIQLLQPLAVQPGTHRASFYADDAVLFLRPAAGDLQVVKEILDFFGHSSGLRTNLPKSSVSPICCSPEDLALTADSLSCEIKDFPVKYLRLPLCLRKPSKEIFLSLVDKVADKLPGWKANMMNRAGRLIMVQVVLTATTIHHLIALDLPKWVIKAIDKKRRGFLWRGQEQANGGHCLVSWDKVQRPLELGGLGIHNLEVLGWSLRIRWLWAQKTDPNRPWAGFNISIPPKAKALFDVALVSVVGNGESVLFWKDRWLQGKTVGEVAPSLLKAVPKRTTNCRTVAQALHNRAWVSDIGGAFTVQLLVEFLQLWDMVEEVVLGEGADQHVWKFTKSGCYTSKSAYSAFFEGSVKFRPWRLIWKSWAPLRCKFFLWLAKNNRCWTADRLARRGLPHPDACPLCDQVDETLQHILIGCVFSRQVWALILQSLQLADIIPTTADSGFFSWWARSAKLVPKNVRKGLNTLCTLVAWEIWKFRNLCVFEGRQPDVQLLLHRIGSEGILWCAAGASGLLELLNRSLTPAS</sequence>